<dbReference type="InterPro" id="IPR036890">
    <property type="entry name" value="HATPase_C_sf"/>
</dbReference>
<feature type="domain" description="Histidine kinase/HSP90-like ATPase" evidence="11">
    <location>
        <begin position="502"/>
        <end position="591"/>
    </location>
</feature>
<reference evidence="12" key="2">
    <citation type="submission" date="2020-09" db="EMBL/GenBank/DDBJ databases">
        <authorList>
            <person name="Sun Q."/>
            <person name="Zhou Y."/>
        </authorList>
    </citation>
    <scope>NUCLEOTIDE SEQUENCE</scope>
    <source>
        <strain evidence="12">CGMCC 4.7308</strain>
    </source>
</reference>
<dbReference type="Proteomes" id="UP000655208">
    <property type="component" value="Unassembled WGS sequence"/>
</dbReference>
<evidence type="ECO:0000259" key="11">
    <source>
        <dbReference type="SMART" id="SM00387"/>
    </source>
</evidence>
<dbReference type="InterPro" id="IPR003594">
    <property type="entry name" value="HATPase_dom"/>
</dbReference>
<dbReference type="Pfam" id="PF07730">
    <property type="entry name" value="HisKA_3"/>
    <property type="match status" value="1"/>
</dbReference>
<dbReference type="CDD" id="cd16917">
    <property type="entry name" value="HATPase_UhpB-NarQ-NarX-like"/>
    <property type="match status" value="1"/>
</dbReference>
<comment type="caution">
    <text evidence="12">The sequence shown here is derived from an EMBL/GenBank/DDBJ whole genome shotgun (WGS) entry which is preliminary data.</text>
</comment>
<evidence type="ECO:0000256" key="7">
    <source>
        <dbReference type="ARBA" id="ARBA00022840"/>
    </source>
</evidence>
<sequence length="632" mass="66903">MADEVRAAPVRTARPALARSLRRSLIWLCGGLVGGTGVLLAILLVHPDSPPWAYWGYTAVCWLYFVAGCVAWWRRPSNGMGALIVWGGVSVSLLLVGSTAAPLLAALGTAAGTLPLAVVVHLLLAFPSGRLRRALPWAVVAAGYVVTLVLQFPLYAFDARMSALPLFVADRPDLLRTGIEIQRYAGALVMAVTAVVLVVRLRRAKPWQRRILVPLFGYGVLAVLFIPLSPNLFSRWFDWSPFAIGVSQLVAISGVPVAFALAVLLGGFARTGEVEELSSWLSAPTAERSGLSAALAAVLGDPLLEIAFRVPGRLDWVDSAGRPVGLPAPGDTRAAVPVELSGEVIAAIVYDSELIADPELVRAAGRVVALGVERERLTAALRASEQSLRRSRERLVETADRERRRIAQDLHDGLQVTLVLLAIQAQQLAHQPGATSAHRTGATDLRRGIDAAAAELRSLVHAVMPSSLLERGLGLAAEDLVDRLPVPAELVLGDVEPLPTPVASTAYFVVAEALTNVVKHAAASKVVVRLELVGGNLLVDVRDDGRGGASRDHGTGLRGLADRVDVLGGSLTLDSPAGGGTRLSVQLPVSQQGPDATAELARAQPDDRPRPPVLRPTELTVPDPLPVTATQD</sequence>
<feature type="transmembrane region" description="Helical" evidence="10">
    <location>
        <begin position="103"/>
        <end position="125"/>
    </location>
</feature>
<dbReference type="GO" id="GO:0005524">
    <property type="term" value="F:ATP binding"/>
    <property type="evidence" value="ECO:0007669"/>
    <property type="project" value="UniProtKB-KW"/>
</dbReference>
<accession>A0A917T6Q1</accession>
<keyword evidence="8" id="KW-0902">Two-component regulatory system</keyword>
<dbReference type="GO" id="GO:0046983">
    <property type="term" value="F:protein dimerization activity"/>
    <property type="evidence" value="ECO:0007669"/>
    <property type="project" value="InterPro"/>
</dbReference>
<keyword evidence="6" id="KW-0418">Kinase</keyword>
<feature type="transmembrane region" description="Helical" evidence="10">
    <location>
        <begin position="25"/>
        <end position="46"/>
    </location>
</feature>
<dbReference type="Gene3D" id="1.20.5.1930">
    <property type="match status" value="1"/>
</dbReference>
<keyword evidence="3" id="KW-0597">Phosphoprotein</keyword>
<dbReference type="GO" id="GO:0016020">
    <property type="term" value="C:membrane"/>
    <property type="evidence" value="ECO:0007669"/>
    <property type="project" value="InterPro"/>
</dbReference>
<evidence type="ECO:0000313" key="12">
    <source>
        <dbReference type="EMBL" id="GGM12527.1"/>
    </source>
</evidence>
<evidence type="ECO:0000256" key="3">
    <source>
        <dbReference type="ARBA" id="ARBA00022553"/>
    </source>
</evidence>
<organism evidence="12 13">
    <name type="scientific">Nakamurella endophytica</name>
    <dbReference type="NCBI Taxonomy" id="1748367"/>
    <lineage>
        <taxon>Bacteria</taxon>
        <taxon>Bacillati</taxon>
        <taxon>Actinomycetota</taxon>
        <taxon>Actinomycetes</taxon>
        <taxon>Nakamurellales</taxon>
        <taxon>Nakamurellaceae</taxon>
        <taxon>Nakamurella</taxon>
    </lineage>
</organism>
<keyword evidence="5" id="KW-0547">Nucleotide-binding</keyword>
<keyword evidence="10" id="KW-0472">Membrane</keyword>
<evidence type="ECO:0000313" key="13">
    <source>
        <dbReference type="Proteomes" id="UP000655208"/>
    </source>
</evidence>
<evidence type="ECO:0000256" key="4">
    <source>
        <dbReference type="ARBA" id="ARBA00022679"/>
    </source>
</evidence>
<dbReference type="GO" id="GO:0000155">
    <property type="term" value="F:phosphorelay sensor kinase activity"/>
    <property type="evidence" value="ECO:0007669"/>
    <property type="project" value="InterPro"/>
</dbReference>
<keyword evidence="13" id="KW-1185">Reference proteome</keyword>
<gene>
    <name evidence="12" type="ORF">GCM10011594_35510</name>
</gene>
<evidence type="ECO:0000256" key="8">
    <source>
        <dbReference type="ARBA" id="ARBA00023012"/>
    </source>
</evidence>
<feature type="transmembrane region" description="Helical" evidence="10">
    <location>
        <begin position="249"/>
        <end position="269"/>
    </location>
</feature>
<feature type="transmembrane region" description="Helical" evidence="10">
    <location>
        <begin position="211"/>
        <end position="229"/>
    </location>
</feature>
<dbReference type="Gene3D" id="3.30.565.10">
    <property type="entry name" value="Histidine kinase-like ATPase, C-terminal domain"/>
    <property type="match status" value="1"/>
</dbReference>
<dbReference type="PANTHER" id="PTHR24421:SF10">
    <property type="entry name" value="NITRATE_NITRITE SENSOR PROTEIN NARQ"/>
    <property type="match status" value="1"/>
</dbReference>
<keyword evidence="10" id="KW-0812">Transmembrane</keyword>
<dbReference type="SMART" id="SM00387">
    <property type="entry name" value="HATPase_c"/>
    <property type="match status" value="1"/>
</dbReference>
<dbReference type="AlphaFoldDB" id="A0A917T6Q1"/>
<keyword evidence="10" id="KW-1133">Transmembrane helix</keyword>
<comment type="catalytic activity">
    <reaction evidence="1">
        <text>ATP + protein L-histidine = ADP + protein N-phospho-L-histidine.</text>
        <dbReference type="EC" id="2.7.13.3"/>
    </reaction>
</comment>
<feature type="transmembrane region" description="Helical" evidence="10">
    <location>
        <begin position="137"/>
        <end position="157"/>
    </location>
</feature>
<protein>
    <recommendedName>
        <fullName evidence="2">histidine kinase</fullName>
        <ecNumber evidence="2">2.7.13.3</ecNumber>
    </recommendedName>
</protein>
<evidence type="ECO:0000256" key="1">
    <source>
        <dbReference type="ARBA" id="ARBA00000085"/>
    </source>
</evidence>
<reference evidence="12" key="1">
    <citation type="journal article" date="2014" name="Int. J. Syst. Evol. Microbiol.">
        <title>Complete genome sequence of Corynebacterium casei LMG S-19264T (=DSM 44701T), isolated from a smear-ripened cheese.</title>
        <authorList>
            <consortium name="US DOE Joint Genome Institute (JGI-PGF)"/>
            <person name="Walter F."/>
            <person name="Albersmeier A."/>
            <person name="Kalinowski J."/>
            <person name="Ruckert C."/>
        </authorList>
    </citation>
    <scope>NUCLEOTIDE SEQUENCE</scope>
    <source>
        <strain evidence="12">CGMCC 4.7308</strain>
    </source>
</reference>
<evidence type="ECO:0000256" key="5">
    <source>
        <dbReference type="ARBA" id="ARBA00022741"/>
    </source>
</evidence>
<feature type="region of interest" description="Disordered" evidence="9">
    <location>
        <begin position="589"/>
        <end position="632"/>
    </location>
</feature>
<keyword evidence="7" id="KW-0067">ATP-binding</keyword>
<dbReference type="RefSeq" id="WP_188943875.1">
    <property type="nucleotide sequence ID" value="NZ_BMNA01000010.1"/>
</dbReference>
<proteinExistence type="predicted"/>
<dbReference type="InterPro" id="IPR050482">
    <property type="entry name" value="Sensor_HK_TwoCompSys"/>
</dbReference>
<evidence type="ECO:0000256" key="9">
    <source>
        <dbReference type="SAM" id="MobiDB-lite"/>
    </source>
</evidence>
<feature type="transmembrane region" description="Helical" evidence="10">
    <location>
        <begin position="80"/>
        <end position="97"/>
    </location>
</feature>
<keyword evidence="4" id="KW-0808">Transferase</keyword>
<dbReference type="Pfam" id="PF02518">
    <property type="entry name" value="HATPase_c"/>
    <property type="match status" value="1"/>
</dbReference>
<dbReference type="EC" id="2.7.13.3" evidence="2"/>
<evidence type="ECO:0000256" key="2">
    <source>
        <dbReference type="ARBA" id="ARBA00012438"/>
    </source>
</evidence>
<name>A0A917T6Q1_9ACTN</name>
<dbReference type="PANTHER" id="PTHR24421">
    <property type="entry name" value="NITRATE/NITRITE SENSOR PROTEIN NARX-RELATED"/>
    <property type="match status" value="1"/>
</dbReference>
<dbReference type="EMBL" id="BMNA01000010">
    <property type="protein sequence ID" value="GGM12527.1"/>
    <property type="molecule type" value="Genomic_DNA"/>
</dbReference>
<evidence type="ECO:0000256" key="6">
    <source>
        <dbReference type="ARBA" id="ARBA00022777"/>
    </source>
</evidence>
<dbReference type="InterPro" id="IPR011712">
    <property type="entry name" value="Sig_transdc_His_kin_sub3_dim/P"/>
</dbReference>
<evidence type="ECO:0000256" key="10">
    <source>
        <dbReference type="SAM" id="Phobius"/>
    </source>
</evidence>
<feature type="transmembrane region" description="Helical" evidence="10">
    <location>
        <begin position="52"/>
        <end position="73"/>
    </location>
</feature>
<feature type="transmembrane region" description="Helical" evidence="10">
    <location>
        <begin position="181"/>
        <end position="199"/>
    </location>
</feature>
<dbReference type="SUPFAM" id="SSF55874">
    <property type="entry name" value="ATPase domain of HSP90 chaperone/DNA topoisomerase II/histidine kinase"/>
    <property type="match status" value="1"/>
</dbReference>